<dbReference type="AlphaFoldDB" id="A0A220U2L1"/>
<protein>
    <submittedName>
        <fullName evidence="1">Uncharacterized protein</fullName>
    </submittedName>
</protein>
<name>A0A220U2L1_9BACI</name>
<keyword evidence="2" id="KW-1185">Reference proteome</keyword>
<proteinExistence type="predicted"/>
<dbReference type="Proteomes" id="UP000198312">
    <property type="component" value="Chromosome"/>
</dbReference>
<dbReference type="KEGG" id="vil:CFK37_07855"/>
<evidence type="ECO:0000313" key="1">
    <source>
        <dbReference type="EMBL" id="ASK62081.1"/>
    </source>
</evidence>
<accession>A0A220U2L1</accession>
<sequence length="77" mass="9017">MFLCRKDMIQEGHQSANVLIFRTYLLNFFWPICAENESDQAIDQSIWGKFYILTGSIKSWDISQMEGNKLITKNLLL</sequence>
<reference evidence="1 2" key="1">
    <citation type="submission" date="2017-07" db="EMBL/GenBank/DDBJ databases">
        <title>Virgibacillus sp. LM2416.</title>
        <authorList>
            <person name="Tak E.J."/>
            <person name="Bae J.-W."/>
        </authorList>
    </citation>
    <scope>NUCLEOTIDE SEQUENCE [LARGE SCALE GENOMIC DNA]</scope>
    <source>
        <strain evidence="1 2">LM2416</strain>
    </source>
</reference>
<gene>
    <name evidence="1" type="ORF">CFK37_07855</name>
</gene>
<dbReference type="EMBL" id="CP022315">
    <property type="protein sequence ID" value="ASK62081.1"/>
    <property type="molecule type" value="Genomic_DNA"/>
</dbReference>
<organism evidence="1 2">
    <name type="scientific">Virgibacillus phasianinus</name>
    <dbReference type="NCBI Taxonomy" id="2017483"/>
    <lineage>
        <taxon>Bacteria</taxon>
        <taxon>Bacillati</taxon>
        <taxon>Bacillota</taxon>
        <taxon>Bacilli</taxon>
        <taxon>Bacillales</taxon>
        <taxon>Bacillaceae</taxon>
        <taxon>Virgibacillus</taxon>
    </lineage>
</organism>
<evidence type="ECO:0000313" key="2">
    <source>
        <dbReference type="Proteomes" id="UP000198312"/>
    </source>
</evidence>